<evidence type="ECO:0000313" key="3">
    <source>
        <dbReference type="EMBL" id="GCC26047.1"/>
    </source>
</evidence>
<feature type="compositionally biased region" description="Basic and acidic residues" evidence="1">
    <location>
        <begin position="42"/>
        <end position="65"/>
    </location>
</feature>
<comment type="caution">
    <text evidence="3">The sequence shown here is derived from an EMBL/GenBank/DDBJ whole genome shotgun (WGS) entry which is preliminary data.</text>
</comment>
<accession>A0A401S6P2</accession>
<evidence type="ECO:0000256" key="1">
    <source>
        <dbReference type="SAM" id="MobiDB-lite"/>
    </source>
</evidence>
<feature type="compositionally biased region" description="Polar residues" evidence="1">
    <location>
        <begin position="491"/>
        <end position="505"/>
    </location>
</feature>
<feature type="region of interest" description="Disordered" evidence="1">
    <location>
        <begin position="328"/>
        <end position="371"/>
    </location>
</feature>
<dbReference type="InterPro" id="IPR031870">
    <property type="entry name" value="ATF7IP_BD"/>
</dbReference>
<dbReference type="OrthoDB" id="9944468at2759"/>
<feature type="region of interest" description="Disordered" evidence="1">
    <location>
        <begin position="29"/>
        <end position="65"/>
    </location>
</feature>
<reference evidence="3 4" key="1">
    <citation type="journal article" date="2018" name="Nat. Ecol. Evol.">
        <title>Shark genomes provide insights into elasmobranch evolution and the origin of vertebrates.</title>
        <authorList>
            <person name="Hara Y"/>
            <person name="Yamaguchi K"/>
            <person name="Onimaru K"/>
            <person name="Kadota M"/>
            <person name="Koyanagi M"/>
            <person name="Keeley SD"/>
            <person name="Tatsumi K"/>
            <person name="Tanaka K"/>
            <person name="Motone F"/>
            <person name="Kageyama Y"/>
            <person name="Nozu R"/>
            <person name="Adachi N"/>
            <person name="Nishimura O"/>
            <person name="Nakagawa R"/>
            <person name="Tanegashima C"/>
            <person name="Kiyatake I"/>
            <person name="Matsumoto R"/>
            <person name="Murakumo K"/>
            <person name="Nishida K"/>
            <person name="Terakita A"/>
            <person name="Kuratani S"/>
            <person name="Sato K"/>
            <person name="Hyodo S Kuraku.S."/>
        </authorList>
    </citation>
    <scope>NUCLEOTIDE SEQUENCE [LARGE SCALE GENOMIC DNA]</scope>
</reference>
<feature type="region of interest" description="Disordered" evidence="1">
    <location>
        <begin position="443"/>
        <end position="478"/>
    </location>
</feature>
<sequence length="664" mass="74607">MDLANIAPRKVFRAKKTLQVSDRKQWEALIRIRPPNGNKQPFSERDHLTSDLKDTDTEDVSKPDEHLISNCPKSDISKTELNQTLTLHCKNEVIKAKFKHCSVTRMSDKQLENAGLKSQEDVQSNGHPETKKQDPQQKELQNIGLLKMSLKSSSETTDQNITVRNGSAISCSTCALTEDFNRTSKTHSTKVPALLDQKNCVTSISLDKKWNIEPVLHTIGVEDLKFVSSGACKKTSNLRKTKHSISPISENLSNEAHQNLMCNVHLSARHIAQDLNDKVEGSVQNERQKPSVSKCLHVEDQSKIDESKLLINYQEQIECNTIMDKKRSGLRKRTYSSSEERSSNKQVKTSEGDKSDHLKLHSKSQSAETTKKKCFHEIQKLIHQQIATELRDHLNNKLEDLTKRIENIECRQNHEELAKTIQIRIKRLERKVKAALKTVNTQSLRKTAEESKSASFSLKQSDIHSVPQHATTGENSTNALEPESIAEYMDSSATPATVPDQSSQPLPYKELPDSSNCELNLQLPGRTSNFVPEDAEIAWNIPLPKNLDIVTPSSTHYSDFSNATQSNEVSPDTLTLQCDDKGQTVDVEQRNNLTSAHIVIDLTEDDEQNINNQSRSKEYQVQTMITGAQPSPTQSYNRIGLDSVQMSVVSDCYLTKPKISTANL</sequence>
<dbReference type="AlphaFoldDB" id="A0A401S6P2"/>
<proteinExistence type="predicted"/>
<feature type="domain" description="ATF7-interacting protein protein binding" evidence="2">
    <location>
        <begin position="345"/>
        <end position="475"/>
    </location>
</feature>
<dbReference type="OMA" id="RIENIEC"/>
<name>A0A401S6P2_CHIPU</name>
<gene>
    <name evidence="3" type="ORF">chiPu_0004461</name>
</gene>
<dbReference type="EMBL" id="BEZZ01000109">
    <property type="protein sequence ID" value="GCC26047.1"/>
    <property type="molecule type" value="Genomic_DNA"/>
</dbReference>
<dbReference type="Proteomes" id="UP000287033">
    <property type="component" value="Unassembled WGS sequence"/>
</dbReference>
<dbReference type="Pfam" id="PF16788">
    <property type="entry name" value="ATF7IP_BD"/>
    <property type="match status" value="1"/>
</dbReference>
<organism evidence="3 4">
    <name type="scientific">Chiloscyllium punctatum</name>
    <name type="common">Brownbanded bambooshark</name>
    <name type="synonym">Hemiscyllium punctatum</name>
    <dbReference type="NCBI Taxonomy" id="137246"/>
    <lineage>
        <taxon>Eukaryota</taxon>
        <taxon>Metazoa</taxon>
        <taxon>Chordata</taxon>
        <taxon>Craniata</taxon>
        <taxon>Vertebrata</taxon>
        <taxon>Chondrichthyes</taxon>
        <taxon>Elasmobranchii</taxon>
        <taxon>Galeomorphii</taxon>
        <taxon>Galeoidea</taxon>
        <taxon>Orectolobiformes</taxon>
        <taxon>Hemiscylliidae</taxon>
        <taxon>Chiloscyllium</taxon>
    </lineage>
</organism>
<feature type="region of interest" description="Disordered" evidence="1">
    <location>
        <begin position="490"/>
        <end position="517"/>
    </location>
</feature>
<keyword evidence="4" id="KW-1185">Reference proteome</keyword>
<feature type="compositionally biased region" description="Basic and acidic residues" evidence="1">
    <location>
        <begin position="338"/>
        <end position="359"/>
    </location>
</feature>
<feature type="region of interest" description="Disordered" evidence="1">
    <location>
        <begin position="112"/>
        <end position="138"/>
    </location>
</feature>
<evidence type="ECO:0000259" key="2">
    <source>
        <dbReference type="Pfam" id="PF16788"/>
    </source>
</evidence>
<feature type="compositionally biased region" description="Polar residues" evidence="1">
    <location>
        <begin position="468"/>
        <end position="478"/>
    </location>
</feature>
<feature type="compositionally biased region" description="Basic and acidic residues" evidence="1">
    <location>
        <begin position="128"/>
        <end position="137"/>
    </location>
</feature>
<protein>
    <recommendedName>
        <fullName evidence="2">ATF7-interacting protein protein binding domain-containing protein</fullName>
    </recommendedName>
</protein>
<evidence type="ECO:0000313" key="4">
    <source>
        <dbReference type="Proteomes" id="UP000287033"/>
    </source>
</evidence>